<keyword evidence="4" id="KW-1185">Reference proteome</keyword>
<keyword evidence="3" id="KW-0378">Hydrolase</keyword>
<dbReference type="GeneID" id="80019237"/>
<accession>A0A2U8UP27</accession>
<name>A0A2U8UP27_9CAUD</name>
<keyword evidence="3" id="KW-0540">Nuclease</keyword>
<gene>
    <name evidence="3" type="primary">17</name>
    <name evidence="3" type="ORF">SEA_IBANTIK_17</name>
</gene>
<dbReference type="EMBL" id="MH155870">
    <property type="protein sequence ID" value="AWN05330.1"/>
    <property type="molecule type" value="Genomic_DNA"/>
</dbReference>
<feature type="region of interest" description="Disordered" evidence="1">
    <location>
        <begin position="1"/>
        <end position="36"/>
    </location>
</feature>
<dbReference type="InterPro" id="IPR044925">
    <property type="entry name" value="His-Me_finger_sf"/>
</dbReference>
<dbReference type="Gene3D" id="3.90.75.20">
    <property type="match status" value="1"/>
</dbReference>
<evidence type="ECO:0000313" key="3">
    <source>
        <dbReference type="EMBL" id="AWN05330.1"/>
    </source>
</evidence>
<protein>
    <submittedName>
        <fullName evidence="3">HNH endonuclease</fullName>
    </submittedName>
</protein>
<sequence>MTEARDIPGYPGYKATSDGRIIGKKGKEMSPHTAKGTGYMGVTVHVGGKQGLLTVHKGVCLAFHGLPDPGQEVAHKNGIRTDNRAENVRWKTRPENAQERVEHGTQVSGEQHPLSKLDEKAVKQIRELYNTGDYKMRELATKFNVSKTKIFQVIHKQSWAHV</sequence>
<feature type="domain" description="HNH nuclease" evidence="2">
    <location>
        <begin position="55"/>
        <end position="98"/>
    </location>
</feature>
<dbReference type="Gene3D" id="1.10.10.60">
    <property type="entry name" value="Homeodomain-like"/>
    <property type="match status" value="1"/>
</dbReference>
<proteinExistence type="predicted"/>
<dbReference type="Proteomes" id="UP000247188">
    <property type="component" value="Segment"/>
</dbReference>
<dbReference type="Pfam" id="PF13392">
    <property type="entry name" value="HNH_3"/>
    <property type="match status" value="1"/>
</dbReference>
<dbReference type="KEGG" id="vg:80019237"/>
<evidence type="ECO:0000313" key="4">
    <source>
        <dbReference type="Proteomes" id="UP000247188"/>
    </source>
</evidence>
<reference evidence="4" key="1">
    <citation type="submission" date="2018-04" db="EMBL/GenBank/DDBJ databases">
        <authorList>
            <person name="Go L.Y."/>
            <person name="Mitchell J.A."/>
        </authorList>
    </citation>
    <scope>NUCLEOTIDE SEQUENCE [LARGE SCALE GENOMIC DNA]</scope>
</reference>
<keyword evidence="3" id="KW-0255">Endonuclease</keyword>
<dbReference type="InterPro" id="IPR003615">
    <property type="entry name" value="HNH_nuc"/>
</dbReference>
<evidence type="ECO:0000256" key="1">
    <source>
        <dbReference type="SAM" id="MobiDB-lite"/>
    </source>
</evidence>
<evidence type="ECO:0000259" key="2">
    <source>
        <dbReference type="Pfam" id="PF13392"/>
    </source>
</evidence>
<dbReference type="GO" id="GO:0004519">
    <property type="term" value="F:endonuclease activity"/>
    <property type="evidence" value="ECO:0007669"/>
    <property type="project" value="UniProtKB-KW"/>
</dbReference>
<dbReference type="RefSeq" id="YP_010754641.1">
    <property type="nucleotide sequence ID" value="NC_073462.1"/>
</dbReference>
<dbReference type="SUPFAM" id="SSF54060">
    <property type="entry name" value="His-Me finger endonucleases"/>
    <property type="match status" value="1"/>
</dbReference>
<organism evidence="3 4">
    <name type="scientific">Streptomyces phage Ibantik</name>
    <dbReference type="NCBI Taxonomy" id="2182397"/>
    <lineage>
        <taxon>Viruses</taxon>
        <taxon>Duplodnaviria</taxon>
        <taxon>Heunggongvirae</taxon>
        <taxon>Uroviricota</taxon>
        <taxon>Caudoviricetes</taxon>
        <taxon>Ibantikvirus</taxon>
        <taxon>Ibantikvirus ibantik</taxon>
    </lineage>
</organism>